<dbReference type="Proteomes" id="UP000051530">
    <property type="component" value="Unassembled WGS sequence"/>
</dbReference>
<evidence type="ECO:0000313" key="3">
    <source>
        <dbReference type="Proteomes" id="UP000051530"/>
    </source>
</evidence>
<dbReference type="EMBL" id="LGUB01000413">
    <property type="protein sequence ID" value="KRH93259.1"/>
    <property type="molecule type" value="Genomic_DNA"/>
</dbReference>
<organism evidence="2 3">
    <name type="scientific">Pseudoloma neurophilia</name>
    <dbReference type="NCBI Taxonomy" id="146866"/>
    <lineage>
        <taxon>Eukaryota</taxon>
        <taxon>Fungi</taxon>
        <taxon>Fungi incertae sedis</taxon>
        <taxon>Microsporidia</taxon>
        <taxon>Pseudoloma</taxon>
    </lineage>
</organism>
<reference evidence="2 3" key="1">
    <citation type="submission" date="2015-07" db="EMBL/GenBank/DDBJ databases">
        <title>The genome of Pseudoloma neurophilia, a relevant intracellular parasite of the zebrafish.</title>
        <authorList>
            <person name="Ndikumana S."/>
            <person name="Pelin A."/>
            <person name="Sanders J."/>
            <person name="Corradi N."/>
        </authorList>
    </citation>
    <scope>NUCLEOTIDE SEQUENCE [LARGE SCALE GENOMIC DNA]</scope>
    <source>
        <strain evidence="2 3">MK1</strain>
    </source>
</reference>
<feature type="transmembrane region" description="Helical" evidence="1">
    <location>
        <begin position="34"/>
        <end position="52"/>
    </location>
</feature>
<dbReference type="VEuPathDB" id="MicrosporidiaDB:M153_12150002065"/>
<keyword evidence="3" id="KW-1185">Reference proteome</keyword>
<keyword evidence="1" id="KW-0812">Transmembrane</keyword>
<gene>
    <name evidence="2" type="ORF">M153_12150002065</name>
</gene>
<sequence>MFSFKSVSVLTKLISQKKILNFIESSYDAHWCNHNLFCSLIFQCFFYSIYSCNLSISLKRTYKYSIFVMFFFLYLLYMVIYFHHFSLLNV</sequence>
<protein>
    <submittedName>
        <fullName evidence="2">Uncharacterized protein</fullName>
    </submittedName>
</protein>
<feature type="transmembrane region" description="Helical" evidence="1">
    <location>
        <begin position="64"/>
        <end position="84"/>
    </location>
</feature>
<dbReference type="AlphaFoldDB" id="A0A0R0M4D7"/>
<accession>A0A0R0M4D7</accession>
<comment type="caution">
    <text evidence="2">The sequence shown here is derived from an EMBL/GenBank/DDBJ whole genome shotgun (WGS) entry which is preliminary data.</text>
</comment>
<evidence type="ECO:0000256" key="1">
    <source>
        <dbReference type="SAM" id="Phobius"/>
    </source>
</evidence>
<name>A0A0R0M4D7_9MICR</name>
<keyword evidence="1" id="KW-0472">Membrane</keyword>
<evidence type="ECO:0000313" key="2">
    <source>
        <dbReference type="EMBL" id="KRH93259.1"/>
    </source>
</evidence>
<keyword evidence="1" id="KW-1133">Transmembrane helix</keyword>
<proteinExistence type="predicted"/>